<dbReference type="SMART" id="SM00418">
    <property type="entry name" value="HTH_ARSR"/>
    <property type="match status" value="1"/>
</dbReference>
<dbReference type="SUPFAM" id="SSF46785">
    <property type="entry name" value="Winged helix' DNA-binding domain"/>
    <property type="match status" value="1"/>
</dbReference>
<dbReference type="Pfam" id="PF12840">
    <property type="entry name" value="HTH_20"/>
    <property type="match status" value="1"/>
</dbReference>
<reference evidence="5" key="1">
    <citation type="submission" date="2020-09" db="EMBL/GenBank/DDBJ databases">
        <title>Streptomyces grisecoloratus sp. nov., isolated from cotton soil.</title>
        <authorList>
            <person name="Xing L."/>
        </authorList>
    </citation>
    <scope>NUCLEOTIDE SEQUENCE</scope>
    <source>
        <strain evidence="5">TRM S81-3</strain>
    </source>
</reference>
<dbReference type="GO" id="GO:0003677">
    <property type="term" value="F:DNA binding"/>
    <property type="evidence" value="ECO:0007669"/>
    <property type="project" value="UniProtKB-KW"/>
</dbReference>
<dbReference type="InterPro" id="IPR036388">
    <property type="entry name" value="WH-like_DNA-bd_sf"/>
</dbReference>
<dbReference type="InterPro" id="IPR036390">
    <property type="entry name" value="WH_DNA-bd_sf"/>
</dbReference>
<evidence type="ECO:0000313" key="6">
    <source>
        <dbReference type="Proteomes" id="UP000621210"/>
    </source>
</evidence>
<keyword evidence="2" id="KW-0238">DNA-binding</keyword>
<sequence>MPTRLHFDEDDYLNCRFAVSPLWETQEAARTLKRPDRRAYLRPWLRRNRERAAALDLTPLWLLMPLHGPTPGWLCPPPNGPAATFEQEIAAVRAADPDSVRADAVRSLSATPGALDAARERAWLGHPDRMIRDLSGLLEQVWHHLVEPDWPRLHALLEADIAFRSRRLAEHGLGELLPEISAGCAWHAGTLTVAARAEHERHLHGQGLVLMPSVFIWPKVIGTFEPPRQPTLAYPARGIVHLWSEPAERTPDTLVRLLGRGRAAVLAALDTPASTTSLARRLELAPSSVSSHLTVLREAGLLTSRRYGRHVVYERTSLGGALATGG</sequence>
<protein>
    <submittedName>
        <fullName evidence="5">Winged helix-turn-helix transcriptional regulator</fullName>
    </submittedName>
</protein>
<dbReference type="InterPro" id="IPR001845">
    <property type="entry name" value="HTH_ArsR_DNA-bd_dom"/>
</dbReference>
<keyword evidence="3" id="KW-0804">Transcription</keyword>
<dbReference type="AlphaFoldDB" id="A0A926L3K4"/>
<dbReference type="GO" id="GO:0003700">
    <property type="term" value="F:DNA-binding transcription factor activity"/>
    <property type="evidence" value="ECO:0007669"/>
    <property type="project" value="InterPro"/>
</dbReference>
<dbReference type="PROSITE" id="PS50987">
    <property type="entry name" value="HTH_ARSR_2"/>
    <property type="match status" value="1"/>
</dbReference>
<dbReference type="InterPro" id="IPR011991">
    <property type="entry name" value="ArsR-like_HTH"/>
</dbReference>
<dbReference type="InterPro" id="IPR045981">
    <property type="entry name" value="DUF5937"/>
</dbReference>
<dbReference type="Proteomes" id="UP000621210">
    <property type="component" value="Unassembled WGS sequence"/>
</dbReference>
<proteinExistence type="predicted"/>
<keyword evidence="6" id="KW-1185">Reference proteome</keyword>
<dbReference type="RefSeq" id="WP_188182775.1">
    <property type="nucleotide sequence ID" value="NZ_JACVQF010000200.1"/>
</dbReference>
<evidence type="ECO:0000256" key="2">
    <source>
        <dbReference type="ARBA" id="ARBA00023125"/>
    </source>
</evidence>
<evidence type="ECO:0000313" key="5">
    <source>
        <dbReference type="EMBL" id="MBD0421828.1"/>
    </source>
</evidence>
<keyword evidence="1" id="KW-0805">Transcription regulation</keyword>
<feature type="domain" description="HTH arsR-type" evidence="4">
    <location>
        <begin position="242"/>
        <end position="326"/>
    </location>
</feature>
<name>A0A926L3K4_9ACTN</name>
<reference evidence="5" key="2">
    <citation type="submission" date="2020-09" db="EMBL/GenBank/DDBJ databases">
        <authorList>
            <person name="Luo X."/>
        </authorList>
    </citation>
    <scope>NUCLEOTIDE SEQUENCE</scope>
    <source>
        <strain evidence="5">TRM S81-3</strain>
    </source>
</reference>
<dbReference type="CDD" id="cd00090">
    <property type="entry name" value="HTH_ARSR"/>
    <property type="match status" value="1"/>
</dbReference>
<dbReference type="InterPro" id="IPR051011">
    <property type="entry name" value="Metal_resp_trans_reg"/>
</dbReference>
<comment type="caution">
    <text evidence="5">The sequence shown here is derived from an EMBL/GenBank/DDBJ whole genome shotgun (WGS) entry which is preliminary data.</text>
</comment>
<dbReference type="Pfam" id="PF19361">
    <property type="entry name" value="DUF5937"/>
    <property type="match status" value="1"/>
</dbReference>
<dbReference type="Gene3D" id="1.10.10.10">
    <property type="entry name" value="Winged helix-like DNA-binding domain superfamily/Winged helix DNA-binding domain"/>
    <property type="match status" value="1"/>
</dbReference>
<evidence type="ECO:0000259" key="4">
    <source>
        <dbReference type="PROSITE" id="PS50987"/>
    </source>
</evidence>
<gene>
    <name evidence="5" type="ORF">H0H10_22190</name>
</gene>
<dbReference type="EMBL" id="JACVQF010000200">
    <property type="protein sequence ID" value="MBD0421828.1"/>
    <property type="molecule type" value="Genomic_DNA"/>
</dbReference>
<dbReference type="PANTHER" id="PTHR43132:SF8">
    <property type="entry name" value="HTH-TYPE TRANSCRIPTIONAL REGULATOR KMTR"/>
    <property type="match status" value="1"/>
</dbReference>
<evidence type="ECO:0000256" key="3">
    <source>
        <dbReference type="ARBA" id="ARBA00023163"/>
    </source>
</evidence>
<organism evidence="5 6">
    <name type="scientific">Streptomyces griseicoloratus</name>
    <dbReference type="NCBI Taxonomy" id="2752516"/>
    <lineage>
        <taxon>Bacteria</taxon>
        <taxon>Bacillati</taxon>
        <taxon>Actinomycetota</taxon>
        <taxon>Actinomycetes</taxon>
        <taxon>Kitasatosporales</taxon>
        <taxon>Streptomycetaceae</taxon>
        <taxon>Streptomyces</taxon>
    </lineage>
</organism>
<dbReference type="PANTHER" id="PTHR43132">
    <property type="entry name" value="ARSENICAL RESISTANCE OPERON REPRESSOR ARSR-RELATED"/>
    <property type="match status" value="1"/>
</dbReference>
<accession>A0A926L3K4</accession>
<evidence type="ECO:0000256" key="1">
    <source>
        <dbReference type="ARBA" id="ARBA00023015"/>
    </source>
</evidence>